<evidence type="ECO:0000256" key="1">
    <source>
        <dbReference type="SAM" id="SignalP"/>
    </source>
</evidence>
<evidence type="ECO:0000313" key="3">
    <source>
        <dbReference type="Proteomes" id="UP001232163"/>
    </source>
</evidence>
<evidence type="ECO:0008006" key="4">
    <source>
        <dbReference type="Google" id="ProtNLM"/>
    </source>
</evidence>
<dbReference type="PROSITE" id="PS51257">
    <property type="entry name" value="PROKAR_LIPOPROTEIN"/>
    <property type="match status" value="1"/>
</dbReference>
<dbReference type="RefSeq" id="WP_307462856.1">
    <property type="nucleotide sequence ID" value="NZ_JAURUR010000001.1"/>
</dbReference>
<feature type="chain" id="PRO_5045409293" description="CHRD domain-containing protein" evidence="1">
    <location>
        <begin position="22"/>
        <end position="199"/>
    </location>
</feature>
<proteinExistence type="predicted"/>
<reference evidence="2 3" key="1">
    <citation type="submission" date="2023-07" db="EMBL/GenBank/DDBJ databases">
        <title>Genomic Encyclopedia of Type Strains, Phase IV (KMG-IV): sequencing the most valuable type-strain genomes for metagenomic binning, comparative biology and taxonomic classification.</title>
        <authorList>
            <person name="Goeker M."/>
        </authorList>
    </citation>
    <scope>NUCLEOTIDE SEQUENCE [LARGE SCALE GENOMIC DNA]</scope>
    <source>
        <strain evidence="2 3">NIO-1023</strain>
    </source>
</reference>
<gene>
    <name evidence="2" type="ORF">QO006_000051</name>
</gene>
<dbReference type="Proteomes" id="UP001232163">
    <property type="component" value="Unassembled WGS sequence"/>
</dbReference>
<evidence type="ECO:0000313" key="2">
    <source>
        <dbReference type="EMBL" id="MDP9762638.1"/>
    </source>
</evidence>
<name>A0ABT9M7T3_9DEIO</name>
<organism evidence="2 3">
    <name type="scientific">Deinococcus enclensis</name>
    <dbReference type="NCBI Taxonomy" id="1049582"/>
    <lineage>
        <taxon>Bacteria</taxon>
        <taxon>Thermotogati</taxon>
        <taxon>Deinococcota</taxon>
        <taxon>Deinococci</taxon>
        <taxon>Deinococcales</taxon>
        <taxon>Deinococcaceae</taxon>
        <taxon>Deinococcus</taxon>
    </lineage>
</organism>
<accession>A0ABT9M7T3</accession>
<sequence>MKRLAALPLLGLALLSACNNQSPPAPNHTGVWTWALIDANESIVDQGTIVLNTDLKVDTGVVYAGYYFNAATTRNGLGLMGPISAANNLEVFLTADLNSEAVNVYMVGQDLDNKLETVNGKAVFEGAGAITDTAGNPIEAVGVVFIQESTTVPGAAALSVLKAQSMNSVRQYLLNGGTVQTGHQPNIPALKSAASVILK</sequence>
<keyword evidence="3" id="KW-1185">Reference proteome</keyword>
<comment type="caution">
    <text evidence="2">The sequence shown here is derived from an EMBL/GenBank/DDBJ whole genome shotgun (WGS) entry which is preliminary data.</text>
</comment>
<feature type="signal peptide" evidence="1">
    <location>
        <begin position="1"/>
        <end position="21"/>
    </location>
</feature>
<dbReference type="EMBL" id="JAURUR010000001">
    <property type="protein sequence ID" value="MDP9762638.1"/>
    <property type="molecule type" value="Genomic_DNA"/>
</dbReference>
<protein>
    <recommendedName>
        <fullName evidence="4">CHRD domain-containing protein</fullName>
    </recommendedName>
</protein>
<keyword evidence="1" id="KW-0732">Signal</keyword>